<keyword evidence="3" id="KW-0808">Transferase</keyword>
<reference evidence="10 11" key="1">
    <citation type="submission" date="2016-08" db="EMBL/GenBank/DDBJ databases">
        <title>A novel genetic cassette of butanologenic Thermoanaerobacterium thermosaccharolyticum that directly convert cellulose to butanol.</title>
        <authorList>
            <person name="Li T."/>
            <person name="He J."/>
        </authorList>
    </citation>
    <scope>NUCLEOTIDE SEQUENCE [LARGE SCALE GENOMIC DNA]</scope>
    <source>
        <strain evidence="10 11">TG57</strain>
    </source>
</reference>
<evidence type="ECO:0000256" key="1">
    <source>
        <dbReference type="ARBA" id="ARBA00007316"/>
    </source>
</evidence>
<evidence type="ECO:0000256" key="6">
    <source>
        <dbReference type="ARBA" id="ARBA00022840"/>
    </source>
</evidence>
<dbReference type="FunFam" id="3.40.50.300:FF:000527">
    <property type="entry name" value="Tyrosine-protein kinase etk"/>
    <property type="match status" value="1"/>
</dbReference>
<keyword evidence="4" id="KW-0547">Nucleotide-binding</keyword>
<dbReference type="PANTHER" id="PTHR32309:SF13">
    <property type="entry name" value="FERRIC ENTEROBACTIN TRANSPORT PROTEIN FEPE"/>
    <property type="match status" value="1"/>
</dbReference>
<evidence type="ECO:0000256" key="2">
    <source>
        <dbReference type="ARBA" id="ARBA00011903"/>
    </source>
</evidence>
<keyword evidence="7" id="KW-0829">Tyrosine-protein kinase</keyword>
<comment type="similarity">
    <text evidence="1">Belongs to the CpsD/CapB family.</text>
</comment>
<evidence type="ECO:0000256" key="3">
    <source>
        <dbReference type="ARBA" id="ARBA00022679"/>
    </source>
</evidence>
<dbReference type="GO" id="GO:0004715">
    <property type="term" value="F:non-membrane spanning protein tyrosine kinase activity"/>
    <property type="evidence" value="ECO:0007669"/>
    <property type="project" value="UniProtKB-EC"/>
</dbReference>
<dbReference type="AlphaFoldDB" id="A0A223I1V5"/>
<proteinExistence type="inferred from homology"/>
<dbReference type="Proteomes" id="UP000214975">
    <property type="component" value="Chromosome"/>
</dbReference>
<feature type="domain" description="AAA" evidence="9">
    <location>
        <begin position="53"/>
        <end position="201"/>
    </location>
</feature>
<evidence type="ECO:0000256" key="8">
    <source>
        <dbReference type="ARBA" id="ARBA00051245"/>
    </source>
</evidence>
<dbReference type="EMBL" id="CP016893">
    <property type="protein sequence ID" value="AST58627.1"/>
    <property type="molecule type" value="Genomic_DNA"/>
</dbReference>
<dbReference type="InterPro" id="IPR050445">
    <property type="entry name" value="Bact_polysacc_biosynth/exp"/>
</dbReference>
<dbReference type="Pfam" id="PF13614">
    <property type="entry name" value="AAA_31"/>
    <property type="match status" value="1"/>
</dbReference>
<evidence type="ECO:0000259" key="9">
    <source>
        <dbReference type="Pfam" id="PF13614"/>
    </source>
</evidence>
<gene>
    <name evidence="10" type="ORF">Thert_02801</name>
</gene>
<organism evidence="10 11">
    <name type="scientific">Thermoanaerobacterium thermosaccharolyticum</name>
    <name type="common">Clostridium thermosaccharolyticum</name>
    <dbReference type="NCBI Taxonomy" id="1517"/>
    <lineage>
        <taxon>Bacteria</taxon>
        <taxon>Bacillati</taxon>
        <taxon>Bacillota</taxon>
        <taxon>Clostridia</taxon>
        <taxon>Thermoanaerobacterales</taxon>
        <taxon>Thermoanaerobacteraceae</taxon>
        <taxon>Thermoanaerobacterium</taxon>
    </lineage>
</organism>
<keyword evidence="6" id="KW-0067">ATP-binding</keyword>
<name>A0A223I1V5_THETR</name>
<evidence type="ECO:0000256" key="5">
    <source>
        <dbReference type="ARBA" id="ARBA00022777"/>
    </source>
</evidence>
<dbReference type="InterPro" id="IPR027417">
    <property type="entry name" value="P-loop_NTPase"/>
</dbReference>
<dbReference type="EC" id="2.7.10.2" evidence="2"/>
<dbReference type="RefSeq" id="WP_094397837.1">
    <property type="nucleotide sequence ID" value="NZ_CP016893.1"/>
</dbReference>
<dbReference type="GO" id="GO:0005524">
    <property type="term" value="F:ATP binding"/>
    <property type="evidence" value="ECO:0007669"/>
    <property type="project" value="UniProtKB-KW"/>
</dbReference>
<evidence type="ECO:0000313" key="10">
    <source>
        <dbReference type="EMBL" id="AST58627.1"/>
    </source>
</evidence>
<evidence type="ECO:0000313" key="11">
    <source>
        <dbReference type="Proteomes" id="UP000214975"/>
    </source>
</evidence>
<dbReference type="InterPro" id="IPR005702">
    <property type="entry name" value="Wzc-like_C"/>
</dbReference>
<dbReference type="InterPro" id="IPR025669">
    <property type="entry name" value="AAA_dom"/>
</dbReference>
<dbReference type="Gene3D" id="3.40.50.300">
    <property type="entry name" value="P-loop containing nucleotide triphosphate hydrolases"/>
    <property type="match status" value="1"/>
</dbReference>
<dbReference type="CDD" id="cd05387">
    <property type="entry name" value="BY-kinase"/>
    <property type="match status" value="1"/>
</dbReference>
<dbReference type="SUPFAM" id="SSF52540">
    <property type="entry name" value="P-loop containing nucleoside triphosphate hydrolases"/>
    <property type="match status" value="1"/>
</dbReference>
<dbReference type="PANTHER" id="PTHR32309">
    <property type="entry name" value="TYROSINE-PROTEIN KINASE"/>
    <property type="match status" value="1"/>
</dbReference>
<dbReference type="NCBIfam" id="TIGR01007">
    <property type="entry name" value="eps_fam"/>
    <property type="match status" value="1"/>
</dbReference>
<evidence type="ECO:0000256" key="7">
    <source>
        <dbReference type="ARBA" id="ARBA00023137"/>
    </source>
</evidence>
<evidence type="ECO:0000256" key="4">
    <source>
        <dbReference type="ARBA" id="ARBA00022741"/>
    </source>
</evidence>
<dbReference type="GO" id="GO:0005886">
    <property type="term" value="C:plasma membrane"/>
    <property type="evidence" value="ECO:0007669"/>
    <property type="project" value="UniProtKB-ARBA"/>
</dbReference>
<comment type="catalytic activity">
    <reaction evidence="8">
        <text>L-tyrosyl-[protein] + ATP = O-phospho-L-tyrosyl-[protein] + ADP + H(+)</text>
        <dbReference type="Rhea" id="RHEA:10596"/>
        <dbReference type="Rhea" id="RHEA-COMP:10136"/>
        <dbReference type="Rhea" id="RHEA-COMP:20101"/>
        <dbReference type="ChEBI" id="CHEBI:15378"/>
        <dbReference type="ChEBI" id="CHEBI:30616"/>
        <dbReference type="ChEBI" id="CHEBI:46858"/>
        <dbReference type="ChEBI" id="CHEBI:61978"/>
        <dbReference type="ChEBI" id="CHEBI:456216"/>
        <dbReference type="EC" id="2.7.10.2"/>
    </reaction>
</comment>
<dbReference type="GO" id="GO:0042802">
    <property type="term" value="F:identical protein binding"/>
    <property type="evidence" value="ECO:0007669"/>
    <property type="project" value="UniProtKB-ARBA"/>
</dbReference>
<protein>
    <recommendedName>
        <fullName evidence="2">non-specific protein-tyrosine kinase</fullName>
        <ecNumber evidence="2">2.7.10.2</ecNumber>
    </recommendedName>
</protein>
<keyword evidence="5 10" id="KW-0418">Kinase</keyword>
<sequence>MIEADNNVYKNNIVKSKTSVSEAFRSLRTNLQFTSVDKKVKSILITSSLPNEGKSTIIKNLAYALAMTGVKVIVVDCDLRNPTVHQMFKIPNMGGLTNIIVEDDRYEKYVISDKEFDNLGIITSGPIPPNPSELIGSNRMKSFLNKLKENYDYVLLDAPPVLLVTDPTVLAPVVDGVILVIQANKTEIEATKRAKEILTNVKANILGAVLNKVKEQKSGYYYYYYYNDDGSKHKRKRRKR</sequence>
<accession>A0A223I1V5</accession>